<feature type="compositionally biased region" description="Basic and acidic residues" evidence="2">
    <location>
        <begin position="340"/>
        <end position="368"/>
    </location>
</feature>
<accession>A0A9P0MSC6</accession>
<sequence length="368" mass="43221">MVFKTDDTHLLVSLNNSNGQNFILKLCVQSNVLKVLVTDKTTAEKWKCAYDSSYIENLTRKTGNFKQFMVFISMLKAGLLKTNECVYVELLTQEELETRRKKGTNVLNPSLKNRRYLILIYQVEFDKIHYPLPLEYCGKPDPDVLQNTIKKLENVISQMRCDMSRQIAKFKSDVESREASFQKLISQLNNENKNLYEENNRLKKQLSEREDDEWDNRLIRKLETQLKHDKIVYSDKIYRLEIENKKLSSLLMGRTSRSRIPVKIHSDSTFNRSTSFPRSNSSCCVYETNKQRYRNRKNKSPSPTRKSSCSSSERSEKSNSLRKSKTNVVKRKTSSSDKLSSLERKTNTKKQLEKNKNKDEKPFRKNYK</sequence>
<protein>
    <recommendedName>
        <fullName evidence="5">Coiled-coil domain-containing protein 61</fullName>
    </recommendedName>
</protein>
<dbReference type="Proteomes" id="UP001152798">
    <property type="component" value="Chromosome 5"/>
</dbReference>
<dbReference type="InterPro" id="IPR049733">
    <property type="entry name" value="CCDC61_N"/>
</dbReference>
<proteinExistence type="predicted"/>
<evidence type="ECO:0008006" key="5">
    <source>
        <dbReference type="Google" id="ProtNLM"/>
    </source>
</evidence>
<evidence type="ECO:0000313" key="4">
    <source>
        <dbReference type="Proteomes" id="UP001152798"/>
    </source>
</evidence>
<feature type="region of interest" description="Disordered" evidence="2">
    <location>
        <begin position="287"/>
        <end position="368"/>
    </location>
</feature>
<reference evidence="3" key="1">
    <citation type="submission" date="2022-01" db="EMBL/GenBank/DDBJ databases">
        <authorList>
            <person name="King R."/>
        </authorList>
    </citation>
    <scope>NUCLEOTIDE SEQUENCE</scope>
</reference>
<organism evidence="3 4">
    <name type="scientific">Nezara viridula</name>
    <name type="common">Southern green stink bug</name>
    <name type="synonym">Cimex viridulus</name>
    <dbReference type="NCBI Taxonomy" id="85310"/>
    <lineage>
        <taxon>Eukaryota</taxon>
        <taxon>Metazoa</taxon>
        <taxon>Ecdysozoa</taxon>
        <taxon>Arthropoda</taxon>
        <taxon>Hexapoda</taxon>
        <taxon>Insecta</taxon>
        <taxon>Pterygota</taxon>
        <taxon>Neoptera</taxon>
        <taxon>Paraneoptera</taxon>
        <taxon>Hemiptera</taxon>
        <taxon>Heteroptera</taxon>
        <taxon>Panheteroptera</taxon>
        <taxon>Pentatomomorpha</taxon>
        <taxon>Pentatomoidea</taxon>
        <taxon>Pentatomidae</taxon>
        <taxon>Pentatominae</taxon>
        <taxon>Nezara</taxon>
    </lineage>
</organism>
<dbReference type="EMBL" id="OV725081">
    <property type="protein sequence ID" value="CAH1403209.1"/>
    <property type="molecule type" value="Genomic_DNA"/>
</dbReference>
<gene>
    <name evidence="3" type="ORF">NEZAVI_LOCUS11854</name>
</gene>
<dbReference type="CDD" id="cd22284">
    <property type="entry name" value="HD_CCDC61_N"/>
    <property type="match status" value="1"/>
</dbReference>
<feature type="compositionally biased region" description="Low complexity" evidence="2">
    <location>
        <begin position="300"/>
        <end position="312"/>
    </location>
</feature>
<evidence type="ECO:0000256" key="1">
    <source>
        <dbReference type="SAM" id="Coils"/>
    </source>
</evidence>
<keyword evidence="1" id="KW-0175">Coiled coil</keyword>
<evidence type="ECO:0000256" key="2">
    <source>
        <dbReference type="SAM" id="MobiDB-lite"/>
    </source>
</evidence>
<feature type="compositionally biased region" description="Basic residues" evidence="2">
    <location>
        <begin position="320"/>
        <end position="333"/>
    </location>
</feature>
<dbReference type="OrthoDB" id="568137at2759"/>
<dbReference type="AlphaFoldDB" id="A0A9P0MSC6"/>
<keyword evidence="4" id="KW-1185">Reference proteome</keyword>
<evidence type="ECO:0000313" key="3">
    <source>
        <dbReference type="EMBL" id="CAH1403209.1"/>
    </source>
</evidence>
<feature type="coiled-coil region" evidence="1">
    <location>
        <begin position="178"/>
        <end position="212"/>
    </location>
</feature>
<name>A0A9P0MSC6_NEZVI</name>